<dbReference type="PATRIC" id="fig|37919.13.peg.5824"/>
<protein>
    <recommendedName>
        <fullName evidence="1">Phospholipid/glycerol acyltransferase domain-containing protein</fullName>
    </recommendedName>
</protein>
<name>A0A1B1KC79_RHOOP</name>
<dbReference type="SUPFAM" id="SSF69593">
    <property type="entry name" value="Glycerol-3-phosphate (1)-acyltransferase"/>
    <property type="match status" value="1"/>
</dbReference>
<dbReference type="CDD" id="cd07989">
    <property type="entry name" value="LPLAT_AGPAT-like"/>
    <property type="match status" value="1"/>
</dbReference>
<evidence type="ECO:0000313" key="3">
    <source>
        <dbReference type="Proteomes" id="UP000186108"/>
    </source>
</evidence>
<dbReference type="SMART" id="SM00563">
    <property type="entry name" value="PlsC"/>
    <property type="match status" value="1"/>
</dbReference>
<gene>
    <name evidence="2" type="ORF">R1CP_27830</name>
</gene>
<evidence type="ECO:0000313" key="2">
    <source>
        <dbReference type="EMBL" id="ANS30201.1"/>
    </source>
</evidence>
<proteinExistence type="predicted"/>
<accession>A0A1B1KC79</accession>
<dbReference type="GO" id="GO:0016746">
    <property type="term" value="F:acyltransferase activity"/>
    <property type="evidence" value="ECO:0007669"/>
    <property type="project" value="InterPro"/>
</dbReference>
<reference evidence="2 3" key="1">
    <citation type="submission" date="2014-07" db="EMBL/GenBank/DDBJ databases">
        <authorList>
            <person name="Zhang J.E."/>
            <person name="Yang H."/>
            <person name="Guo J."/>
            <person name="Deng Z."/>
            <person name="Luo H."/>
            <person name="Luo M."/>
            <person name="Zhao B."/>
        </authorList>
    </citation>
    <scope>NUCLEOTIDE SEQUENCE [LARGE SCALE GENOMIC DNA]</scope>
    <source>
        <strain evidence="2 3">1CP</strain>
    </source>
</reference>
<evidence type="ECO:0000259" key="1">
    <source>
        <dbReference type="SMART" id="SM00563"/>
    </source>
</evidence>
<dbReference type="InterPro" id="IPR002123">
    <property type="entry name" value="Plipid/glycerol_acylTrfase"/>
</dbReference>
<dbReference type="EMBL" id="CP009111">
    <property type="protein sequence ID" value="ANS30201.1"/>
    <property type="molecule type" value="Genomic_DNA"/>
</dbReference>
<dbReference type="Proteomes" id="UP000186108">
    <property type="component" value="Chromosome"/>
</dbReference>
<dbReference type="AlphaFoldDB" id="A0A1B1KC79"/>
<sequence length="254" mass="27835">MGTSMDKPEVTLENYEAVYAYYRDHQQNRMLAKLAYASLYAKYRPRVVYADDAKAQLAGLVKSGRVLIVAANHITHSDQYTLAATAWNTPLRRAIGRTRVLAKDELFVDPDLHKKVDMMGGIPVFRSKNYGLRAVADAGRLMMDISSERLCRGDNLAIFPEGTCNEDDPTRLQHINSGIGHIAKRAADRGVSPVLLSIGISYGPDAHGPDPENVKSASVFVGEPLFDLPAKPMDIAHVVQKELQIAVDGAVAAY</sequence>
<dbReference type="Pfam" id="PF01553">
    <property type="entry name" value="Acyltransferase"/>
    <property type="match status" value="1"/>
</dbReference>
<feature type="domain" description="Phospholipid/glycerol acyltransferase" evidence="1">
    <location>
        <begin position="67"/>
        <end position="203"/>
    </location>
</feature>
<organism evidence="2 3">
    <name type="scientific">Rhodococcus opacus</name>
    <name type="common">Nocardia opaca</name>
    <dbReference type="NCBI Taxonomy" id="37919"/>
    <lineage>
        <taxon>Bacteria</taxon>
        <taxon>Bacillati</taxon>
        <taxon>Actinomycetota</taxon>
        <taxon>Actinomycetes</taxon>
        <taxon>Mycobacteriales</taxon>
        <taxon>Nocardiaceae</taxon>
        <taxon>Rhodococcus</taxon>
    </lineage>
</organism>